<dbReference type="Pfam" id="PF02581">
    <property type="entry name" value="TMP-TENI"/>
    <property type="match status" value="1"/>
</dbReference>
<evidence type="ECO:0000256" key="11">
    <source>
        <dbReference type="RuleBase" id="RU004253"/>
    </source>
</evidence>
<evidence type="ECO:0000256" key="7">
    <source>
        <dbReference type="ARBA" id="ARBA00047851"/>
    </source>
</evidence>
<gene>
    <name evidence="9 13" type="primary">thiE</name>
    <name evidence="13" type="ORF">M0G41_13235</name>
</gene>
<feature type="domain" description="Thiamine phosphate synthase/TenI" evidence="12">
    <location>
        <begin position="8"/>
        <end position="170"/>
    </location>
</feature>
<accession>A0ABT0GKT0</accession>
<feature type="binding site" evidence="9">
    <location>
        <position position="121"/>
    </location>
    <ligand>
        <name>4-amino-2-methyl-5-(diphosphooxymethyl)pyrimidine</name>
        <dbReference type="ChEBI" id="CHEBI:57841"/>
    </ligand>
</feature>
<comment type="similarity">
    <text evidence="9 10">Belongs to the thiamine-phosphate synthase family.</text>
</comment>
<feature type="binding site" evidence="9">
    <location>
        <position position="53"/>
    </location>
    <ligand>
        <name>Mg(2+)</name>
        <dbReference type="ChEBI" id="CHEBI:18420"/>
    </ligand>
</feature>
<evidence type="ECO:0000256" key="1">
    <source>
        <dbReference type="ARBA" id="ARBA00005165"/>
    </source>
</evidence>
<evidence type="ECO:0000256" key="4">
    <source>
        <dbReference type="ARBA" id="ARBA00022842"/>
    </source>
</evidence>
<dbReference type="HAMAP" id="MF_00097">
    <property type="entry name" value="TMP_synthase"/>
    <property type="match status" value="1"/>
</dbReference>
<comment type="cofactor">
    <cofactor evidence="9">
        <name>Mg(2+)</name>
        <dbReference type="ChEBI" id="CHEBI:18420"/>
    </cofactor>
    <text evidence="9">Binds 1 Mg(2+) ion per subunit.</text>
</comment>
<dbReference type="RefSeq" id="WP_248210171.1">
    <property type="nucleotide sequence ID" value="NZ_JALNMH010000010.1"/>
</dbReference>
<proteinExistence type="inferred from homology"/>
<comment type="catalytic activity">
    <reaction evidence="6 9 10">
        <text>4-methyl-5-(2-phosphooxyethyl)-thiazole + 4-amino-2-methyl-5-(diphosphooxymethyl)pyrimidine + H(+) = thiamine phosphate + diphosphate</text>
        <dbReference type="Rhea" id="RHEA:22328"/>
        <dbReference type="ChEBI" id="CHEBI:15378"/>
        <dbReference type="ChEBI" id="CHEBI:33019"/>
        <dbReference type="ChEBI" id="CHEBI:37575"/>
        <dbReference type="ChEBI" id="CHEBI:57841"/>
        <dbReference type="ChEBI" id="CHEBI:58296"/>
        <dbReference type="EC" id="2.5.1.3"/>
    </reaction>
</comment>
<dbReference type="EC" id="2.5.1.3" evidence="9"/>
<evidence type="ECO:0000256" key="8">
    <source>
        <dbReference type="ARBA" id="ARBA00047883"/>
    </source>
</evidence>
<comment type="catalytic activity">
    <reaction evidence="7 9 10">
        <text>2-(2-carboxy-4-methylthiazol-5-yl)ethyl phosphate + 4-amino-2-methyl-5-(diphosphooxymethyl)pyrimidine + 2 H(+) = thiamine phosphate + CO2 + diphosphate</text>
        <dbReference type="Rhea" id="RHEA:47848"/>
        <dbReference type="ChEBI" id="CHEBI:15378"/>
        <dbReference type="ChEBI" id="CHEBI:16526"/>
        <dbReference type="ChEBI" id="CHEBI:33019"/>
        <dbReference type="ChEBI" id="CHEBI:37575"/>
        <dbReference type="ChEBI" id="CHEBI:57841"/>
        <dbReference type="ChEBI" id="CHEBI:62890"/>
        <dbReference type="EC" id="2.5.1.3"/>
    </reaction>
</comment>
<evidence type="ECO:0000313" key="13">
    <source>
        <dbReference type="EMBL" id="MCK7594630.1"/>
    </source>
</evidence>
<feature type="binding site" evidence="9">
    <location>
        <begin position="118"/>
        <end position="120"/>
    </location>
    <ligand>
        <name>2-[(2R,5Z)-2-carboxy-4-methylthiazol-5(2H)-ylidene]ethyl phosphate</name>
        <dbReference type="ChEBI" id="CHEBI:62899"/>
    </ligand>
</feature>
<dbReference type="InterPro" id="IPR036206">
    <property type="entry name" value="ThiamineP_synth_sf"/>
</dbReference>
<evidence type="ECO:0000256" key="9">
    <source>
        <dbReference type="HAMAP-Rule" id="MF_00097"/>
    </source>
</evidence>
<comment type="function">
    <text evidence="9">Condenses 4-methyl-5-(beta-hydroxyethyl)thiazole monophosphate (THZ-P) and 2-methyl-4-amino-5-hydroxymethyl pyrimidine pyrophosphate (HMP-PP) to form thiamine monophosphate (TMP).</text>
</comment>
<feature type="binding site" evidence="9">
    <location>
        <position position="52"/>
    </location>
    <ligand>
        <name>4-amino-2-methyl-5-(diphosphooxymethyl)pyrimidine</name>
        <dbReference type="ChEBI" id="CHEBI:57841"/>
    </ligand>
</feature>
<comment type="caution">
    <text evidence="9">Lacks conserved residue(s) required for the propagation of feature annotation.</text>
</comment>
<dbReference type="GO" id="GO:0004789">
    <property type="term" value="F:thiamine-phosphate diphosphorylase activity"/>
    <property type="evidence" value="ECO:0007669"/>
    <property type="project" value="UniProtKB-EC"/>
</dbReference>
<dbReference type="EMBL" id="JALNMH010000010">
    <property type="protein sequence ID" value="MCK7594630.1"/>
    <property type="molecule type" value="Genomic_DNA"/>
</dbReference>
<dbReference type="CDD" id="cd00564">
    <property type="entry name" value="TMP_TenI"/>
    <property type="match status" value="1"/>
</dbReference>
<name>A0ABT0GKT0_9GAMM</name>
<feature type="binding site" evidence="9">
    <location>
        <position position="91"/>
    </location>
    <ligand>
        <name>4-amino-2-methyl-5-(diphosphooxymethyl)pyrimidine</name>
        <dbReference type="ChEBI" id="CHEBI:57841"/>
    </ligand>
</feature>
<evidence type="ECO:0000256" key="2">
    <source>
        <dbReference type="ARBA" id="ARBA00022679"/>
    </source>
</evidence>
<sequence>MDQIDGDVRRLLEPGISVLQLRSKHLDAPQRERLGRQLLPACAEHGVPLIVNDDPGLAARIGADGVHLGREDGGIAKARDLLGAEAWVGVSCYADPERARRLAGEGATYVAFGAVYGSTSKSTPHRAPLTLFEEWRGSPVPCVAIGGIDAGNAAPLIARGVRWLAVIGAVWNAPDPTAALRAINDCFSSCKESSSP</sequence>
<organism evidence="13 14">
    <name type="scientific">Pseudomarimonas salicorniae</name>
    <dbReference type="NCBI Taxonomy" id="2933270"/>
    <lineage>
        <taxon>Bacteria</taxon>
        <taxon>Pseudomonadati</taxon>
        <taxon>Pseudomonadota</taxon>
        <taxon>Gammaproteobacteria</taxon>
        <taxon>Lysobacterales</taxon>
        <taxon>Lysobacteraceae</taxon>
        <taxon>Pseudomarimonas</taxon>
    </lineage>
</organism>
<evidence type="ECO:0000256" key="3">
    <source>
        <dbReference type="ARBA" id="ARBA00022723"/>
    </source>
</evidence>
<comment type="catalytic activity">
    <reaction evidence="8 9 10">
        <text>2-[(2R,5Z)-2-carboxy-4-methylthiazol-5(2H)-ylidene]ethyl phosphate + 4-amino-2-methyl-5-(diphosphooxymethyl)pyrimidine + 2 H(+) = thiamine phosphate + CO2 + diphosphate</text>
        <dbReference type="Rhea" id="RHEA:47844"/>
        <dbReference type="ChEBI" id="CHEBI:15378"/>
        <dbReference type="ChEBI" id="CHEBI:16526"/>
        <dbReference type="ChEBI" id="CHEBI:33019"/>
        <dbReference type="ChEBI" id="CHEBI:37575"/>
        <dbReference type="ChEBI" id="CHEBI:57841"/>
        <dbReference type="ChEBI" id="CHEBI:62899"/>
        <dbReference type="EC" id="2.5.1.3"/>
    </reaction>
</comment>
<dbReference type="InterPro" id="IPR022998">
    <property type="entry name" value="ThiamineP_synth_TenI"/>
</dbReference>
<dbReference type="Proteomes" id="UP001431449">
    <property type="component" value="Unassembled WGS sequence"/>
</dbReference>
<evidence type="ECO:0000256" key="5">
    <source>
        <dbReference type="ARBA" id="ARBA00022977"/>
    </source>
</evidence>
<dbReference type="Gene3D" id="3.20.20.70">
    <property type="entry name" value="Aldolase class I"/>
    <property type="match status" value="1"/>
</dbReference>
<feature type="binding site" evidence="9">
    <location>
        <begin position="20"/>
        <end position="24"/>
    </location>
    <ligand>
        <name>4-amino-2-methyl-5-(diphosphooxymethyl)pyrimidine</name>
        <dbReference type="ChEBI" id="CHEBI:57841"/>
    </ligand>
</feature>
<keyword evidence="5 9" id="KW-0784">Thiamine biosynthesis</keyword>
<evidence type="ECO:0000259" key="12">
    <source>
        <dbReference type="Pfam" id="PF02581"/>
    </source>
</evidence>
<keyword evidence="3 9" id="KW-0479">Metal-binding</keyword>
<protein>
    <recommendedName>
        <fullName evidence="9">Thiamine-phosphate synthase</fullName>
        <shortName evidence="9">TP synthase</shortName>
        <shortName evidence="9">TPS</shortName>
        <ecNumber evidence="9">2.5.1.3</ecNumber>
    </recommendedName>
    <alternativeName>
        <fullName evidence="9">Thiamine-phosphate pyrophosphorylase</fullName>
        <shortName evidence="9">TMP pyrophosphorylase</shortName>
        <shortName evidence="9">TMP-PPase</shortName>
    </alternativeName>
</protein>
<reference evidence="13" key="1">
    <citation type="submission" date="2022-04" db="EMBL/GenBank/DDBJ databases">
        <title>Lysobacter sp. CAU 1642 isolated from sea sand.</title>
        <authorList>
            <person name="Kim W."/>
        </authorList>
    </citation>
    <scope>NUCLEOTIDE SEQUENCE</scope>
    <source>
        <strain evidence="13">CAU 1642</strain>
    </source>
</reference>
<dbReference type="NCBIfam" id="TIGR00693">
    <property type="entry name" value="thiE"/>
    <property type="match status" value="1"/>
</dbReference>
<feature type="binding site" evidence="9">
    <location>
        <position position="147"/>
    </location>
    <ligand>
        <name>2-[(2R,5Z)-2-carboxy-4-methylthiazol-5(2H)-ylidene]ethyl phosphate</name>
        <dbReference type="ChEBI" id="CHEBI:62899"/>
    </ligand>
</feature>
<keyword evidence="14" id="KW-1185">Reference proteome</keyword>
<evidence type="ECO:0000256" key="10">
    <source>
        <dbReference type="RuleBase" id="RU003826"/>
    </source>
</evidence>
<dbReference type="PANTHER" id="PTHR20857">
    <property type="entry name" value="THIAMINE-PHOSPHATE PYROPHOSPHORYLASE"/>
    <property type="match status" value="1"/>
</dbReference>
<dbReference type="InterPro" id="IPR034291">
    <property type="entry name" value="TMP_synthase"/>
</dbReference>
<comment type="caution">
    <text evidence="13">The sequence shown here is derived from an EMBL/GenBank/DDBJ whole genome shotgun (WGS) entry which is preliminary data.</text>
</comment>
<keyword evidence="4 9" id="KW-0460">Magnesium</keyword>
<dbReference type="PANTHER" id="PTHR20857:SF15">
    <property type="entry name" value="THIAMINE-PHOSPHATE SYNTHASE"/>
    <property type="match status" value="1"/>
</dbReference>
<feature type="binding site" evidence="9">
    <location>
        <position position="72"/>
    </location>
    <ligand>
        <name>Mg(2+)</name>
        <dbReference type="ChEBI" id="CHEBI:18420"/>
    </ligand>
</feature>
<evidence type="ECO:0000313" key="14">
    <source>
        <dbReference type="Proteomes" id="UP001431449"/>
    </source>
</evidence>
<keyword evidence="2 9" id="KW-0808">Transferase</keyword>
<dbReference type="SUPFAM" id="SSF51391">
    <property type="entry name" value="Thiamin phosphate synthase"/>
    <property type="match status" value="1"/>
</dbReference>
<comment type="pathway">
    <text evidence="1 9 11">Cofactor biosynthesis; thiamine diphosphate biosynthesis; thiamine phosphate from 4-amino-2-methyl-5-diphosphomethylpyrimidine and 4-methyl-5-(2-phosphoethyl)-thiazole: step 1/1.</text>
</comment>
<evidence type="ECO:0000256" key="6">
    <source>
        <dbReference type="ARBA" id="ARBA00047334"/>
    </source>
</evidence>
<dbReference type="InterPro" id="IPR013785">
    <property type="entry name" value="Aldolase_TIM"/>
</dbReference>